<keyword evidence="2" id="KW-1185">Reference proteome</keyword>
<dbReference type="AlphaFoldDB" id="K9GRW9"/>
<dbReference type="InterPro" id="IPR008551">
    <property type="entry name" value="TANGO2"/>
</dbReference>
<dbReference type="PANTHER" id="PTHR17985">
    <property type="entry name" value="SER/THR-RICH PROTEIN T10 IN DGCR REGION"/>
    <property type="match status" value="1"/>
</dbReference>
<sequence>MCSVVILRRSDHPWPIVVGANRDEMRDRPWAPPARHWPDRPEVRAGLDELAGGTWMGVNDTGLAAAVLNRVNTLGPAPGKRSRGELVLEALDHADAVDAVEALSHLDPDAYRPFNMVIADNRDAFWLKNDGTSIQAAPIPDGVHMLTAHDLDDTAHDARIAHHLPRFRAAPAPDPDAGDWDAWAALLASNDTAPEVRASGAMCFTLENGFGTVSSSLLALPAIGRGEEARPVWLFAPGRPDRAAFEPVAE</sequence>
<evidence type="ECO:0008006" key="3">
    <source>
        <dbReference type="Google" id="ProtNLM"/>
    </source>
</evidence>
<evidence type="ECO:0000313" key="1">
    <source>
        <dbReference type="EMBL" id="EKV27504.1"/>
    </source>
</evidence>
<organism evidence="1 2">
    <name type="scientific">Caenispirillum salinarum AK4</name>
    <dbReference type="NCBI Taxonomy" id="1238182"/>
    <lineage>
        <taxon>Bacteria</taxon>
        <taxon>Pseudomonadati</taxon>
        <taxon>Pseudomonadota</taxon>
        <taxon>Alphaproteobacteria</taxon>
        <taxon>Rhodospirillales</taxon>
        <taxon>Novispirillaceae</taxon>
        <taxon>Caenispirillum</taxon>
    </lineage>
</organism>
<dbReference type="Proteomes" id="UP000009881">
    <property type="component" value="Unassembled WGS sequence"/>
</dbReference>
<proteinExistence type="predicted"/>
<accession>K9GRW9</accession>
<dbReference type="OrthoDB" id="4380123at2"/>
<dbReference type="PATRIC" id="fig|1238182.3.peg.3564"/>
<protein>
    <recommendedName>
        <fullName evidence="3">NRDE family protein</fullName>
    </recommendedName>
</protein>
<dbReference type="Pfam" id="PF05742">
    <property type="entry name" value="TANGO2"/>
    <property type="match status" value="1"/>
</dbReference>
<name>K9GRW9_9PROT</name>
<dbReference type="STRING" id="1238182.C882_1350"/>
<dbReference type="Gene3D" id="3.60.60.10">
    <property type="entry name" value="Penicillin V Acylase, Chain A"/>
    <property type="match status" value="1"/>
</dbReference>
<gene>
    <name evidence="1" type="ORF">C882_1350</name>
</gene>
<dbReference type="PANTHER" id="PTHR17985:SF8">
    <property type="entry name" value="TRANSPORT AND GOLGI ORGANIZATION PROTEIN 2 HOMOLOG"/>
    <property type="match status" value="1"/>
</dbReference>
<comment type="caution">
    <text evidence="1">The sequence shown here is derived from an EMBL/GenBank/DDBJ whole genome shotgun (WGS) entry which is preliminary data.</text>
</comment>
<reference evidence="1 2" key="1">
    <citation type="journal article" date="2013" name="Genome Announc.">
        <title>Draft Genome Sequence of an Alphaproteobacterium, Caenispirillum salinarum AK4(T), Isolated from a Solar Saltern.</title>
        <authorList>
            <person name="Khatri I."/>
            <person name="Singh A."/>
            <person name="Korpole S."/>
            <person name="Pinnaka A.K."/>
            <person name="Subramanian S."/>
        </authorList>
    </citation>
    <scope>NUCLEOTIDE SEQUENCE [LARGE SCALE GENOMIC DNA]</scope>
    <source>
        <strain evidence="1 2">AK4</strain>
    </source>
</reference>
<evidence type="ECO:0000313" key="2">
    <source>
        <dbReference type="Proteomes" id="UP000009881"/>
    </source>
</evidence>
<dbReference type="eggNOG" id="COG3332">
    <property type="taxonomic scope" value="Bacteria"/>
</dbReference>
<dbReference type="RefSeq" id="WP_009542006.1">
    <property type="nucleotide sequence ID" value="NZ_ANHY01000019.1"/>
</dbReference>
<dbReference type="EMBL" id="ANHY01000019">
    <property type="protein sequence ID" value="EKV27504.1"/>
    <property type="molecule type" value="Genomic_DNA"/>
</dbReference>